<dbReference type="PANTHER" id="PTHR46865:SF8">
    <property type="entry name" value="POSSIBLE OXIDOREDUCTASE"/>
    <property type="match status" value="1"/>
</dbReference>
<dbReference type="InterPro" id="IPR051704">
    <property type="entry name" value="FAD_aromatic-hydroxylase"/>
</dbReference>
<evidence type="ECO:0000313" key="3">
    <source>
        <dbReference type="Proteomes" id="UP001589870"/>
    </source>
</evidence>
<dbReference type="SUPFAM" id="SSF51905">
    <property type="entry name" value="FAD/NAD(P)-binding domain"/>
    <property type="match status" value="1"/>
</dbReference>
<dbReference type="PANTHER" id="PTHR46865">
    <property type="entry name" value="OXIDOREDUCTASE-RELATED"/>
    <property type="match status" value="1"/>
</dbReference>
<dbReference type="Gene3D" id="3.50.50.60">
    <property type="entry name" value="FAD/NAD(P)-binding domain"/>
    <property type="match status" value="1"/>
</dbReference>
<dbReference type="Pfam" id="PF01494">
    <property type="entry name" value="FAD_binding_3"/>
    <property type="match status" value="1"/>
</dbReference>
<dbReference type="Gene3D" id="3.30.9.10">
    <property type="entry name" value="D-Amino Acid Oxidase, subunit A, domain 2"/>
    <property type="match status" value="1"/>
</dbReference>
<dbReference type="InterPro" id="IPR036188">
    <property type="entry name" value="FAD/NAD-bd_sf"/>
</dbReference>
<evidence type="ECO:0000259" key="1">
    <source>
        <dbReference type="Pfam" id="PF01494"/>
    </source>
</evidence>
<evidence type="ECO:0000313" key="2">
    <source>
        <dbReference type="EMBL" id="MFC0864551.1"/>
    </source>
</evidence>
<dbReference type="Proteomes" id="UP001589870">
    <property type="component" value="Unassembled WGS sequence"/>
</dbReference>
<keyword evidence="3" id="KW-1185">Reference proteome</keyword>
<dbReference type="PRINTS" id="PR00420">
    <property type="entry name" value="RNGMNOXGNASE"/>
</dbReference>
<reference evidence="2 3" key="1">
    <citation type="submission" date="2024-09" db="EMBL/GenBank/DDBJ databases">
        <authorList>
            <person name="Sun Q."/>
            <person name="Mori K."/>
        </authorList>
    </citation>
    <scope>NUCLEOTIDE SEQUENCE [LARGE SCALE GENOMIC DNA]</scope>
    <source>
        <strain evidence="2 3">TBRC 1851</strain>
    </source>
</reference>
<gene>
    <name evidence="2" type="ORF">ACFHYQ_19865</name>
</gene>
<dbReference type="RefSeq" id="WP_394302650.1">
    <property type="nucleotide sequence ID" value="NZ_JBHMQT010000043.1"/>
</dbReference>
<organism evidence="2 3">
    <name type="scientific">Sphaerimonospora cavernae</name>
    <dbReference type="NCBI Taxonomy" id="1740611"/>
    <lineage>
        <taxon>Bacteria</taxon>
        <taxon>Bacillati</taxon>
        <taxon>Actinomycetota</taxon>
        <taxon>Actinomycetes</taxon>
        <taxon>Streptosporangiales</taxon>
        <taxon>Streptosporangiaceae</taxon>
        <taxon>Sphaerimonospora</taxon>
    </lineage>
</organism>
<feature type="domain" description="FAD-binding" evidence="1">
    <location>
        <begin position="2"/>
        <end position="332"/>
    </location>
</feature>
<name>A0ABV6U949_9ACTN</name>
<keyword evidence="2" id="KW-0560">Oxidoreductase</keyword>
<dbReference type="InterPro" id="IPR002938">
    <property type="entry name" value="FAD-bd"/>
</dbReference>
<dbReference type="EMBL" id="JBHMQT010000043">
    <property type="protein sequence ID" value="MFC0864551.1"/>
    <property type="molecule type" value="Genomic_DNA"/>
</dbReference>
<protein>
    <submittedName>
        <fullName evidence="2">FAD-dependent monooxygenase</fullName>
    </submittedName>
</protein>
<accession>A0ABV6U949</accession>
<sequence>MKVVICGAGIAGLALAQHLHGFGAEVVVLEKAPAPRTQGYMIDFFGPGYDAAEVLGVLPRIRELGHRVEELTYRDRTGRPRARMSFAQFAKIVDGRLISIMRPDLERALREHLSPGVDLRYATSLTRIDSRPDGVTITLTDGDAVDADLLVGADGVHSAVRGLVFGPEREFLRYLGYHTAAYSFEDADVHAEVAGRFCLTDTANREMGFYGLPGDRVAVFTVHRSPDPALPADPRAALRSEYATLGWMVPRALAACPPPEQVYYDQVAQIDMPAWSRGRVVLIGDAAYAVSLLAGQGASLGMTGAYVLAEQLSQTGDIDTALGHYERTLRPVVTEKQQAARNAARWFVPASAWQLGVRRAALKLARLPLLDRYMAAALVGKSTASNTRADHAQRARIHP</sequence>
<dbReference type="GO" id="GO:0004497">
    <property type="term" value="F:monooxygenase activity"/>
    <property type="evidence" value="ECO:0007669"/>
    <property type="project" value="UniProtKB-KW"/>
</dbReference>
<comment type="caution">
    <text evidence="2">The sequence shown here is derived from an EMBL/GenBank/DDBJ whole genome shotgun (WGS) entry which is preliminary data.</text>
</comment>
<proteinExistence type="predicted"/>
<keyword evidence="2" id="KW-0503">Monooxygenase</keyword>